<dbReference type="Gene3D" id="2.10.260.10">
    <property type="match status" value="1"/>
</dbReference>
<evidence type="ECO:0000256" key="1">
    <source>
        <dbReference type="PROSITE-ProRule" id="PRU01076"/>
    </source>
</evidence>
<evidence type="ECO:0000259" key="2">
    <source>
        <dbReference type="PROSITE" id="PS51740"/>
    </source>
</evidence>
<dbReference type="InterPro" id="IPR007159">
    <property type="entry name" value="SpoVT-AbrB_dom"/>
</dbReference>
<dbReference type="SUPFAM" id="SSF89447">
    <property type="entry name" value="AbrB/MazE/MraZ-like"/>
    <property type="match status" value="1"/>
</dbReference>
<dbReference type="RefSeq" id="WP_050338285.1">
    <property type="nucleotide sequence ID" value="NZ_AZCU01000018.1"/>
</dbReference>
<dbReference type="InterPro" id="IPR037914">
    <property type="entry name" value="SpoVT-AbrB_sf"/>
</dbReference>
<dbReference type="EMBL" id="AZCU01000018">
    <property type="protein sequence ID" value="KRK23081.1"/>
    <property type="molecule type" value="Genomic_DNA"/>
</dbReference>
<dbReference type="Pfam" id="PF04014">
    <property type="entry name" value="MazE_antitoxin"/>
    <property type="match status" value="1"/>
</dbReference>
<proteinExistence type="predicted"/>
<evidence type="ECO:0000313" key="3">
    <source>
        <dbReference type="EMBL" id="KRK23081.1"/>
    </source>
</evidence>
<dbReference type="GO" id="GO:0003677">
    <property type="term" value="F:DNA binding"/>
    <property type="evidence" value="ECO:0007669"/>
    <property type="project" value="UniProtKB-UniRule"/>
</dbReference>
<accession>A0A837R9I7</accession>
<keyword evidence="1" id="KW-0238">DNA-binding</keyword>
<gene>
    <name evidence="3" type="ORF">FD24_GL001219</name>
</gene>
<dbReference type="AlphaFoldDB" id="A0A837R9I7"/>
<dbReference type="Proteomes" id="UP000051020">
    <property type="component" value="Unassembled WGS sequence"/>
</dbReference>
<protein>
    <recommendedName>
        <fullName evidence="2">SpoVT-AbrB domain-containing protein</fullName>
    </recommendedName>
</protein>
<comment type="caution">
    <text evidence="3">The sequence shown here is derived from an EMBL/GenBank/DDBJ whole genome shotgun (WGS) entry which is preliminary data.</text>
</comment>
<dbReference type="GeneID" id="49395388"/>
<feature type="domain" description="SpoVT-AbrB" evidence="2">
    <location>
        <begin position="5"/>
        <end position="52"/>
    </location>
</feature>
<dbReference type="PROSITE" id="PS51740">
    <property type="entry name" value="SPOVT_ABRB"/>
    <property type="match status" value="1"/>
</dbReference>
<dbReference type="SMART" id="SM00966">
    <property type="entry name" value="SpoVT_AbrB"/>
    <property type="match status" value="1"/>
</dbReference>
<reference evidence="3 4" key="1">
    <citation type="journal article" date="2015" name="Genome Announc.">
        <title>Expanding the biotechnology potential of lactobacilli through comparative genomics of 213 strains and associated genera.</title>
        <authorList>
            <person name="Sun Z."/>
            <person name="Harris H.M."/>
            <person name="McCann A."/>
            <person name="Guo C."/>
            <person name="Argimon S."/>
            <person name="Zhang W."/>
            <person name="Yang X."/>
            <person name="Jeffery I.B."/>
            <person name="Cooney J.C."/>
            <person name="Kagawa T.F."/>
            <person name="Liu W."/>
            <person name="Song Y."/>
            <person name="Salvetti E."/>
            <person name="Wrobel A."/>
            <person name="Rasinkangas P."/>
            <person name="Parkhill J."/>
            <person name="Rea M.C."/>
            <person name="O'Sullivan O."/>
            <person name="Ritari J."/>
            <person name="Douillard F.P."/>
            <person name="Paul Ross R."/>
            <person name="Yang R."/>
            <person name="Briner A.E."/>
            <person name="Felis G.E."/>
            <person name="de Vos W.M."/>
            <person name="Barrangou R."/>
            <person name="Klaenhammer T.R."/>
            <person name="Caufield P.W."/>
            <person name="Cui Y."/>
            <person name="Zhang H."/>
            <person name="O'Toole P.W."/>
        </authorList>
    </citation>
    <scope>NUCLEOTIDE SEQUENCE [LARGE SCALE GENOMIC DNA]</scope>
    <source>
        <strain evidence="3 4">DSM 20314</strain>
    </source>
</reference>
<sequence>MVLSTKIVKLGNSQGIRLPKSLLKEIGIVNPINTPVQVSVADGKIVISPQAETSRLMQRFAGFDLDDYFDNSHQVEDDWGDPVGKERL</sequence>
<evidence type="ECO:0000313" key="4">
    <source>
        <dbReference type="Proteomes" id="UP000051020"/>
    </source>
</evidence>
<organism evidence="3 4">
    <name type="scientific">Lactiplantibacillus pentosus DSM 20314</name>
    <dbReference type="NCBI Taxonomy" id="1423791"/>
    <lineage>
        <taxon>Bacteria</taxon>
        <taxon>Bacillati</taxon>
        <taxon>Bacillota</taxon>
        <taxon>Bacilli</taxon>
        <taxon>Lactobacillales</taxon>
        <taxon>Lactobacillaceae</taxon>
        <taxon>Lactiplantibacillus</taxon>
    </lineage>
</organism>
<name>A0A837R9I7_LACPE</name>